<dbReference type="KEGG" id="ftj:FTUN_3495"/>
<reference evidence="4" key="1">
    <citation type="submission" date="2020-05" db="EMBL/GenBank/DDBJ databases">
        <title>Frigoriglobus tundricola gen. nov., sp. nov., a psychrotolerant cellulolytic planctomycete of the family Gemmataceae with two divergent copies of 16S rRNA gene.</title>
        <authorList>
            <person name="Kulichevskaya I.S."/>
            <person name="Ivanova A.A."/>
            <person name="Naumoff D.G."/>
            <person name="Beletsky A.V."/>
            <person name="Rijpstra W.I.C."/>
            <person name="Sinninghe Damste J.S."/>
            <person name="Mardanov A.V."/>
            <person name="Ravin N.V."/>
            <person name="Dedysh S.N."/>
        </authorList>
    </citation>
    <scope>NUCLEOTIDE SEQUENCE [LARGE SCALE GENOMIC DNA]</scope>
    <source>
        <strain evidence="4">PL17</strain>
    </source>
</reference>
<protein>
    <submittedName>
        <fullName evidence="3">Uncharacterized protein</fullName>
    </submittedName>
</protein>
<dbReference type="PROSITE" id="PS51257">
    <property type="entry name" value="PROKAR_LIPOPROTEIN"/>
    <property type="match status" value="1"/>
</dbReference>
<evidence type="ECO:0000256" key="2">
    <source>
        <dbReference type="SAM" id="SignalP"/>
    </source>
</evidence>
<organism evidence="3 4">
    <name type="scientific">Frigoriglobus tundricola</name>
    <dbReference type="NCBI Taxonomy" id="2774151"/>
    <lineage>
        <taxon>Bacteria</taxon>
        <taxon>Pseudomonadati</taxon>
        <taxon>Planctomycetota</taxon>
        <taxon>Planctomycetia</taxon>
        <taxon>Gemmatales</taxon>
        <taxon>Gemmataceae</taxon>
        <taxon>Frigoriglobus</taxon>
    </lineage>
</organism>
<keyword evidence="4" id="KW-1185">Reference proteome</keyword>
<evidence type="ECO:0000313" key="4">
    <source>
        <dbReference type="Proteomes" id="UP000503447"/>
    </source>
</evidence>
<evidence type="ECO:0000313" key="3">
    <source>
        <dbReference type="EMBL" id="QJW95941.1"/>
    </source>
</evidence>
<dbReference type="AlphaFoldDB" id="A0A6M5YRQ2"/>
<dbReference type="EMBL" id="CP053452">
    <property type="protein sequence ID" value="QJW95941.1"/>
    <property type="molecule type" value="Genomic_DNA"/>
</dbReference>
<keyword evidence="2" id="KW-0732">Signal</keyword>
<sequence length="255" mass="26248">MKSRSRRVARFLAPCSTLLTFFASGCARPVPEAVSDPVAVVVAPQPAPDPTPQPDTTPAPTERTSPAAPTSQFPEDLAGKELARVGAPGSAAALPVERFGHVPKPRPVPAKVLDPDVPPRVGFTPRPVSGPPVPAVKPVAPPETVPIFGAAAVPVKPVLPVAAAATEIARDVNLPPPAPVLGRQVTDRVSLDDPTSEVGNAQVVAGTVRVSLGASEFVKVAIPDPFELAEHMKPKVPAAAEPSAVPVPVNPQRVK</sequence>
<feature type="chain" id="PRO_5026778147" evidence="2">
    <location>
        <begin position="28"/>
        <end position="255"/>
    </location>
</feature>
<feature type="compositionally biased region" description="Polar residues" evidence="1">
    <location>
        <begin position="63"/>
        <end position="73"/>
    </location>
</feature>
<feature type="region of interest" description="Disordered" evidence="1">
    <location>
        <begin position="41"/>
        <end position="101"/>
    </location>
</feature>
<dbReference type="Proteomes" id="UP000503447">
    <property type="component" value="Chromosome"/>
</dbReference>
<feature type="signal peptide" evidence="2">
    <location>
        <begin position="1"/>
        <end position="27"/>
    </location>
</feature>
<name>A0A6M5YRQ2_9BACT</name>
<proteinExistence type="predicted"/>
<feature type="compositionally biased region" description="Pro residues" evidence="1">
    <location>
        <begin position="45"/>
        <end position="57"/>
    </location>
</feature>
<gene>
    <name evidence="3" type="ORF">FTUN_3495</name>
</gene>
<dbReference type="RefSeq" id="WP_171471612.1">
    <property type="nucleotide sequence ID" value="NZ_CP053452.2"/>
</dbReference>
<accession>A0A6M5YRQ2</accession>
<evidence type="ECO:0000256" key="1">
    <source>
        <dbReference type="SAM" id="MobiDB-lite"/>
    </source>
</evidence>